<proteinExistence type="predicted"/>
<dbReference type="GO" id="GO:0000272">
    <property type="term" value="P:polysaccharide catabolic process"/>
    <property type="evidence" value="ECO:0007669"/>
    <property type="project" value="InterPro"/>
</dbReference>
<dbReference type="Proteomes" id="UP000317238">
    <property type="component" value="Unassembled WGS sequence"/>
</dbReference>
<evidence type="ECO:0000256" key="1">
    <source>
        <dbReference type="SAM" id="MobiDB-lite"/>
    </source>
</evidence>
<dbReference type="RefSeq" id="WP_146439540.1">
    <property type="nucleotide sequence ID" value="NZ_SJPL01000001.1"/>
</dbReference>
<feature type="region of interest" description="Disordered" evidence="1">
    <location>
        <begin position="737"/>
        <end position="861"/>
    </location>
</feature>
<dbReference type="InterPro" id="IPR002105">
    <property type="entry name" value="Dockerin_1_rpt"/>
</dbReference>
<sequence>MAGRPNGPRKRVSARRLPKLQALQPRQMLAADGIPLGATPTDTGEFLLGRVAVTPVFFESSQATTNTQNWTTEEIDETLAKIADGVAWWSDLLDSFDTVHQLEFVIDDTWARQPVVVPYETIELTSNDHNQPASSFLSPLGYGDSASLGDAVVRFNHDQRQKLNTDWAFTIFIADASDDPDGAFASGGSFSTAFAYPGGQYIVTPSTRPASTITHEMGHIFWARDEYSGGGSWTDTRGYYDAQNWNAADNPTPGFVQQVSIMGGRESASLAYNTLTTPASTLAMIGWRDSDGDGVFDVADVPLELDLIGSLDADSGLYRIQGSASAVPLLNANSSGNQSDITLNEISRLEYRLDDGPWITAESPQTQTWDFSLDLDVGTDFQSIGFRVIDDTTGITSPTIEGERNDLAISQSAVRGGVFIDADANGVRDAGESWLALGDVTLRDSNGDPLFSASVSAADLPDHEVRSNHPAGAFSATGDYINDRVAVSDTFWPDATIRRVFQPYNVFQNNWVDRWDDRSGLVARPAQTVGTAMADVIGYSDGSYGRIEAYDVDGNLIARQASPPLGPGESFQLVVDDPQGRIAKIIVGGHAGTSIGIEGLHFGQAFDASLGDDGSFRFDGLADGTYQVAITPDNLTLQTLSESIDVTVIGGVAAQQTIPVQVVDSPRFNADNPVDVNGDHEISALDALLVINDLNRNGNRTLGLDEMSGLDIDVSNDGQVTANDALRVINALARGATSAGTAGDGEGEAAQPAPATSPPAPHAWASVTSSTGSSDSVLGDTAISASAEGEEGLGESSQSRTESTNGALSPLASGRSGADSSDHEDGIDEPRDFFFGQLGQEIHSSDHTDPWNFPGTGESNA</sequence>
<feature type="compositionally biased region" description="Basic and acidic residues" evidence="1">
    <location>
        <begin position="820"/>
        <end position="832"/>
    </location>
</feature>
<protein>
    <submittedName>
        <fullName evidence="2">Dockerin type I repeat protein</fullName>
    </submittedName>
</protein>
<dbReference type="Pfam" id="PF00404">
    <property type="entry name" value="Dockerin_1"/>
    <property type="match status" value="1"/>
</dbReference>
<gene>
    <name evidence="2" type="ORF">Pan14r_32300</name>
</gene>
<reference evidence="2 3" key="1">
    <citation type="submission" date="2019-02" db="EMBL/GenBank/DDBJ databases">
        <title>Deep-cultivation of Planctomycetes and their phenomic and genomic characterization uncovers novel biology.</title>
        <authorList>
            <person name="Wiegand S."/>
            <person name="Jogler M."/>
            <person name="Boedeker C."/>
            <person name="Pinto D."/>
            <person name="Vollmers J."/>
            <person name="Rivas-Marin E."/>
            <person name="Kohn T."/>
            <person name="Peeters S.H."/>
            <person name="Heuer A."/>
            <person name="Rast P."/>
            <person name="Oberbeckmann S."/>
            <person name="Bunk B."/>
            <person name="Jeske O."/>
            <person name="Meyerdierks A."/>
            <person name="Storesund J.E."/>
            <person name="Kallscheuer N."/>
            <person name="Luecker S."/>
            <person name="Lage O.M."/>
            <person name="Pohl T."/>
            <person name="Merkel B.J."/>
            <person name="Hornburger P."/>
            <person name="Mueller R.-W."/>
            <person name="Bruemmer F."/>
            <person name="Labrenz M."/>
            <person name="Spormann A.M."/>
            <person name="Op Den Camp H."/>
            <person name="Overmann J."/>
            <person name="Amann R."/>
            <person name="Jetten M.S.M."/>
            <person name="Mascher T."/>
            <person name="Medema M.H."/>
            <person name="Devos D.P."/>
            <person name="Kaster A.-K."/>
            <person name="Ovreas L."/>
            <person name="Rohde M."/>
            <person name="Galperin M.Y."/>
            <person name="Jogler C."/>
        </authorList>
    </citation>
    <scope>NUCLEOTIDE SEQUENCE [LARGE SCALE GENOMIC DNA]</scope>
    <source>
        <strain evidence="2 3">Pan14r</strain>
    </source>
</reference>
<comment type="caution">
    <text evidence="2">The sequence shown here is derived from an EMBL/GenBank/DDBJ whole genome shotgun (WGS) entry which is preliminary data.</text>
</comment>
<dbReference type="OrthoDB" id="246944at2"/>
<feature type="compositionally biased region" description="Polar residues" evidence="1">
    <location>
        <begin position="798"/>
        <end position="807"/>
    </location>
</feature>
<organism evidence="2 3">
    <name type="scientific">Crateriforma conspicua</name>
    <dbReference type="NCBI Taxonomy" id="2527996"/>
    <lineage>
        <taxon>Bacteria</taxon>
        <taxon>Pseudomonadati</taxon>
        <taxon>Planctomycetota</taxon>
        <taxon>Planctomycetia</taxon>
        <taxon>Planctomycetales</taxon>
        <taxon>Planctomycetaceae</taxon>
        <taxon>Crateriforma</taxon>
    </lineage>
</organism>
<evidence type="ECO:0000313" key="3">
    <source>
        <dbReference type="Proteomes" id="UP000317238"/>
    </source>
</evidence>
<dbReference type="EMBL" id="SJPL01000001">
    <property type="protein sequence ID" value="TWT70922.1"/>
    <property type="molecule type" value="Genomic_DNA"/>
</dbReference>
<name>A0A5C5YC77_9PLAN</name>
<dbReference type="GO" id="GO:0004553">
    <property type="term" value="F:hydrolase activity, hydrolyzing O-glycosyl compounds"/>
    <property type="evidence" value="ECO:0007669"/>
    <property type="project" value="InterPro"/>
</dbReference>
<dbReference type="SUPFAM" id="SSF63446">
    <property type="entry name" value="Type I dockerin domain"/>
    <property type="match status" value="1"/>
</dbReference>
<dbReference type="AlphaFoldDB" id="A0A5C5YC77"/>
<accession>A0A5C5YC77</accession>
<dbReference type="InterPro" id="IPR036439">
    <property type="entry name" value="Dockerin_dom_sf"/>
</dbReference>
<feature type="compositionally biased region" description="Low complexity" evidence="1">
    <location>
        <begin position="762"/>
        <end position="787"/>
    </location>
</feature>
<evidence type="ECO:0000313" key="2">
    <source>
        <dbReference type="EMBL" id="TWT70922.1"/>
    </source>
</evidence>
<keyword evidence="3" id="KW-1185">Reference proteome</keyword>